<evidence type="ECO:0000313" key="2">
    <source>
        <dbReference type="Proteomes" id="UP000694941"/>
    </source>
</evidence>
<keyword evidence="2" id="KW-1185">Reference proteome</keyword>
<evidence type="ECO:0000313" key="4">
    <source>
        <dbReference type="RefSeq" id="XP_022236561.1"/>
    </source>
</evidence>
<keyword evidence="1" id="KW-0472">Membrane</keyword>
<accession>A0ABM1RYV7</accession>
<dbReference type="PANTHER" id="PTHR33539">
    <property type="entry name" value="UPF0764 PROTEIN C16ORF89"/>
    <property type="match status" value="1"/>
</dbReference>
<dbReference type="Proteomes" id="UP000694941">
    <property type="component" value="Unplaced"/>
</dbReference>
<feature type="transmembrane region" description="Helical" evidence="1">
    <location>
        <begin position="6"/>
        <end position="26"/>
    </location>
</feature>
<proteinExistence type="predicted"/>
<evidence type="ECO:0000313" key="5">
    <source>
        <dbReference type="RefSeq" id="XP_022236562.1"/>
    </source>
</evidence>
<dbReference type="RefSeq" id="XP_022236562.1">
    <property type="nucleotide sequence ID" value="XM_022380854.1"/>
</dbReference>
<keyword evidence="1" id="KW-1133">Transmembrane helix</keyword>
<sequence>MAFLGLTSTTIHIVAYLAITFTAVLLRATEHTDWRLRNIEQQKTEAQLRNTLIAIEKTLDFMEESLSRINLDGIFGIRLVGDQVQVLLHHLRKPLEGDHSLRFFTSKLQHIQKRGERISDLAMYYVKKLQPVYFRKLGKMLRKGRWRLDYPIRYTTTKLREIPVSPTVYFSEYQSDKCIQELLRSK</sequence>
<dbReference type="InterPro" id="IPR031751">
    <property type="entry name" value="DUF4735"/>
</dbReference>
<dbReference type="Pfam" id="PF15882">
    <property type="entry name" value="DUF4735"/>
    <property type="match status" value="1"/>
</dbReference>
<reference evidence="3 4" key="1">
    <citation type="submission" date="2025-05" db="UniProtKB">
        <authorList>
            <consortium name="RefSeq"/>
        </authorList>
    </citation>
    <scope>IDENTIFICATION</scope>
    <source>
        <tissue evidence="3 4">Muscle</tissue>
    </source>
</reference>
<gene>
    <name evidence="3 4 5" type="primary">LOC106477200</name>
</gene>
<dbReference type="RefSeq" id="XP_013793246.2">
    <property type="nucleotide sequence ID" value="XM_013937792.2"/>
</dbReference>
<dbReference type="GeneID" id="106477200"/>
<evidence type="ECO:0000313" key="3">
    <source>
        <dbReference type="RefSeq" id="XP_013793246.2"/>
    </source>
</evidence>
<dbReference type="RefSeq" id="XP_022236561.1">
    <property type="nucleotide sequence ID" value="XM_022380853.1"/>
</dbReference>
<protein>
    <submittedName>
        <fullName evidence="3 4">UPF0764 protein C16orf89-like</fullName>
    </submittedName>
</protein>
<evidence type="ECO:0000256" key="1">
    <source>
        <dbReference type="SAM" id="Phobius"/>
    </source>
</evidence>
<keyword evidence="1" id="KW-0812">Transmembrane</keyword>
<dbReference type="PANTHER" id="PTHR33539:SF1">
    <property type="entry name" value="UPF0764 PROTEIN C16ORF89"/>
    <property type="match status" value="1"/>
</dbReference>
<organism evidence="2 5">
    <name type="scientific">Limulus polyphemus</name>
    <name type="common">Atlantic horseshoe crab</name>
    <dbReference type="NCBI Taxonomy" id="6850"/>
    <lineage>
        <taxon>Eukaryota</taxon>
        <taxon>Metazoa</taxon>
        <taxon>Ecdysozoa</taxon>
        <taxon>Arthropoda</taxon>
        <taxon>Chelicerata</taxon>
        <taxon>Merostomata</taxon>
        <taxon>Xiphosura</taxon>
        <taxon>Limulidae</taxon>
        <taxon>Limulus</taxon>
    </lineage>
</organism>
<name>A0ABM1RYV7_LIMPO</name>